<dbReference type="GO" id="GO:0006313">
    <property type="term" value="P:DNA transposition"/>
    <property type="evidence" value="ECO:0007669"/>
    <property type="project" value="InterPro"/>
</dbReference>
<protein>
    <recommendedName>
        <fullName evidence="1">Transposase IS4-like domain-containing protein</fullName>
    </recommendedName>
</protein>
<dbReference type="InterPro" id="IPR002559">
    <property type="entry name" value="Transposase_11"/>
</dbReference>
<comment type="caution">
    <text evidence="2">The sequence shown here is derived from an EMBL/GenBank/DDBJ whole genome shotgun (WGS) entry which is preliminary data.</text>
</comment>
<reference evidence="2 3" key="1">
    <citation type="submission" date="2019-10" db="EMBL/GenBank/DDBJ databases">
        <title>Whole genome shotgun sequence of Acrocarpospora pleiomorpha NBRC 16267.</title>
        <authorList>
            <person name="Ichikawa N."/>
            <person name="Kimura A."/>
            <person name="Kitahashi Y."/>
            <person name="Komaki H."/>
            <person name="Oguchi A."/>
        </authorList>
    </citation>
    <scope>NUCLEOTIDE SEQUENCE [LARGE SCALE GENOMIC DNA]</scope>
    <source>
        <strain evidence="2 3">NBRC 16267</strain>
    </source>
</reference>
<proteinExistence type="predicted"/>
<dbReference type="AlphaFoldDB" id="A0A5M3XNK4"/>
<dbReference type="Proteomes" id="UP000377595">
    <property type="component" value="Unassembled WGS sequence"/>
</dbReference>
<evidence type="ECO:0000313" key="3">
    <source>
        <dbReference type="Proteomes" id="UP000377595"/>
    </source>
</evidence>
<dbReference type="PANTHER" id="PTHR30298">
    <property type="entry name" value="H REPEAT-ASSOCIATED PREDICTED TRANSPOSASE"/>
    <property type="match status" value="1"/>
</dbReference>
<feature type="domain" description="Transposase IS4-like" evidence="1">
    <location>
        <begin position="4"/>
        <end position="161"/>
    </location>
</feature>
<evidence type="ECO:0000313" key="2">
    <source>
        <dbReference type="EMBL" id="GES21241.1"/>
    </source>
</evidence>
<dbReference type="InterPro" id="IPR051698">
    <property type="entry name" value="Transposase_11-like"/>
</dbReference>
<dbReference type="PANTHER" id="PTHR30298:SF0">
    <property type="entry name" value="PROTEIN YBFL-RELATED"/>
    <property type="match status" value="1"/>
</dbReference>
<keyword evidence="3" id="KW-1185">Reference proteome</keyword>
<accession>A0A5M3XNK4</accession>
<name>A0A5M3XNK4_9ACTN</name>
<dbReference type="GO" id="GO:0004803">
    <property type="term" value="F:transposase activity"/>
    <property type="evidence" value="ECO:0007669"/>
    <property type="project" value="InterPro"/>
</dbReference>
<dbReference type="Pfam" id="PF01609">
    <property type="entry name" value="DDE_Tnp_1"/>
    <property type="match status" value="1"/>
</dbReference>
<dbReference type="NCBIfam" id="NF033564">
    <property type="entry name" value="transpos_ISAs1"/>
    <property type="match status" value="1"/>
</dbReference>
<gene>
    <name evidence="2" type="ORF">Aple_041370</name>
</gene>
<sequence>MHTQTGHAAQILAQGGDYILIVKANRPTLLRQLKDLPWNQIPLGDRTTGTGHGRGEIRRIKICGVRPGLPFPGAVQAVQVKRRRVRRTPGGRTKVTMKTVYAVTSLKPGRATPARTGELMRGHWQVEALHHVRDVTFGEDASRVRTGNAPRAMAAFRNLAIGLAGALGWTNMAEAVEHYHANPAHALQWFGLTI</sequence>
<evidence type="ECO:0000259" key="1">
    <source>
        <dbReference type="Pfam" id="PF01609"/>
    </source>
</evidence>
<organism evidence="2 3">
    <name type="scientific">Acrocarpospora pleiomorpha</name>
    <dbReference type="NCBI Taxonomy" id="90975"/>
    <lineage>
        <taxon>Bacteria</taxon>
        <taxon>Bacillati</taxon>
        <taxon>Actinomycetota</taxon>
        <taxon>Actinomycetes</taxon>
        <taxon>Streptosporangiales</taxon>
        <taxon>Streptosporangiaceae</taxon>
        <taxon>Acrocarpospora</taxon>
    </lineage>
</organism>
<dbReference type="GO" id="GO:0003677">
    <property type="term" value="F:DNA binding"/>
    <property type="evidence" value="ECO:0007669"/>
    <property type="project" value="InterPro"/>
</dbReference>
<dbReference type="InterPro" id="IPR047647">
    <property type="entry name" value="ISAs1_transpos"/>
</dbReference>
<dbReference type="EMBL" id="BLAF01000022">
    <property type="protein sequence ID" value="GES21241.1"/>
    <property type="molecule type" value="Genomic_DNA"/>
</dbReference>